<keyword evidence="2" id="KW-0378">Hydrolase</keyword>
<name>A0A933VVK6_RHOPL</name>
<dbReference type="InterPro" id="IPR000120">
    <property type="entry name" value="Amidase"/>
</dbReference>
<comment type="caution">
    <text evidence="2">The sequence shown here is derived from an EMBL/GenBank/DDBJ whole genome shotgun (WGS) entry which is preliminary data.</text>
</comment>
<accession>A0A933VVK6</accession>
<dbReference type="InterPro" id="IPR036928">
    <property type="entry name" value="AS_sf"/>
</dbReference>
<dbReference type="Pfam" id="PF01425">
    <property type="entry name" value="Amidase"/>
    <property type="match status" value="1"/>
</dbReference>
<evidence type="ECO:0000313" key="3">
    <source>
        <dbReference type="Proteomes" id="UP000782519"/>
    </source>
</evidence>
<organism evidence="2 3">
    <name type="scientific">Rhodopseudomonas palustris</name>
    <dbReference type="NCBI Taxonomy" id="1076"/>
    <lineage>
        <taxon>Bacteria</taxon>
        <taxon>Pseudomonadati</taxon>
        <taxon>Pseudomonadota</taxon>
        <taxon>Alphaproteobacteria</taxon>
        <taxon>Hyphomicrobiales</taxon>
        <taxon>Nitrobacteraceae</taxon>
        <taxon>Rhodopseudomonas</taxon>
    </lineage>
</organism>
<dbReference type="NCBIfam" id="NF005450">
    <property type="entry name" value="PRK07042.1"/>
    <property type="match status" value="1"/>
</dbReference>
<dbReference type="EMBL" id="JACRJB010000049">
    <property type="protein sequence ID" value="MBI5131059.1"/>
    <property type="molecule type" value="Genomic_DNA"/>
</dbReference>
<feature type="domain" description="Amidase" evidence="1">
    <location>
        <begin position="27"/>
        <end position="443"/>
    </location>
</feature>
<evidence type="ECO:0000313" key="2">
    <source>
        <dbReference type="EMBL" id="MBI5131059.1"/>
    </source>
</evidence>
<proteinExistence type="predicted"/>
<sequence>MSIEQLIAMNLGDLADAYAARTLSPVEVLQTVMAHAEAVNPAINALFCFRPDEALSAARASEARWKTNTPAGPLDGVPMTVKDSVAMVGWPYLHGIKANAELPPSSYDSPPAIALRESGAVIFAKTTMPDCGLLAAGVSSMHGITRNPWGLKWNTGGSSAGAGASVAAGAGLVSVGTDIAGSVRLPAGHCGLASLKPTHGRIPHLPADTMRMAGPMARSVDDAARLLTVLTRADERDTWSFPNDGTQYHQRLGRDIKGLRIGVLTDMGFGAKPEPAVRAAIEAAGRLLAGAGAIVEPMAPPLDFDGYAPIDLFLQVRGFVEVSGLPPHGDDGINPDVKAWALGGERHSGAEMYRALGAIGKMKTALLAAFEGWDYVIAPVLPVVNFPAEEPGVSREVPLAHTIFTAMFNQTGQPAATVCTAFDDRHLPIGVQVIGHRCDDLGVLQVAKALEQLREVTMDWPLTPRA</sequence>
<evidence type="ECO:0000259" key="1">
    <source>
        <dbReference type="Pfam" id="PF01425"/>
    </source>
</evidence>
<dbReference type="EC" id="3.5.1.4" evidence="2"/>
<dbReference type="Gene3D" id="3.90.1300.10">
    <property type="entry name" value="Amidase signature (AS) domain"/>
    <property type="match status" value="1"/>
</dbReference>
<reference evidence="2" key="1">
    <citation type="submission" date="2020-07" db="EMBL/GenBank/DDBJ databases">
        <title>Huge and variable diversity of episymbiotic CPR bacteria and DPANN archaea in groundwater ecosystems.</title>
        <authorList>
            <person name="He C.Y."/>
            <person name="Keren R."/>
            <person name="Whittaker M."/>
            <person name="Farag I.F."/>
            <person name="Doudna J."/>
            <person name="Cate J.H.D."/>
            <person name="Banfield J.F."/>
        </authorList>
    </citation>
    <scope>NUCLEOTIDE SEQUENCE</scope>
    <source>
        <strain evidence="2">NC_groundwater_1818_Pr3_B-0.1um_66_35</strain>
    </source>
</reference>
<gene>
    <name evidence="2" type="ORF">HZA66_16590</name>
</gene>
<dbReference type="PANTHER" id="PTHR11895:SF173">
    <property type="entry name" value="GLUTAMYL-TRNA AMIDOTRANSFERASE SUBUNIT A"/>
    <property type="match status" value="1"/>
</dbReference>
<dbReference type="InterPro" id="IPR023631">
    <property type="entry name" value="Amidase_dom"/>
</dbReference>
<dbReference type="GO" id="GO:0004040">
    <property type="term" value="F:amidase activity"/>
    <property type="evidence" value="ECO:0007669"/>
    <property type="project" value="UniProtKB-EC"/>
</dbReference>
<dbReference type="PANTHER" id="PTHR11895">
    <property type="entry name" value="TRANSAMIDASE"/>
    <property type="match status" value="1"/>
</dbReference>
<dbReference type="Proteomes" id="UP000782519">
    <property type="component" value="Unassembled WGS sequence"/>
</dbReference>
<dbReference type="AlphaFoldDB" id="A0A933VVK6"/>
<protein>
    <submittedName>
        <fullName evidence="2">Amidase</fullName>
        <ecNumber evidence="2">3.5.1.4</ecNumber>
    </submittedName>
</protein>
<dbReference type="SUPFAM" id="SSF75304">
    <property type="entry name" value="Amidase signature (AS) enzymes"/>
    <property type="match status" value="1"/>
</dbReference>